<evidence type="ECO:0000256" key="2">
    <source>
        <dbReference type="ARBA" id="ARBA00061115"/>
    </source>
</evidence>
<sequence>MQPSRDLARLVEIMAALRTPETGCPWDLEQDFSTIAPYTIEEAYEVADAIARGDLADLKDELGDLLLQVVFHARLAQEQGLFELGDVVEAITSKLVRRHPHVFGNARDLSPEAVKALWSEIKDAEKAERAANRAAAGLPPETKGGALDGIPLAMTALTRAFKLQEKAGRVGFDWNDARAVLDKIREETEEVSEALDAGGLAAIQDEIGDLMFAVVNLARHAGVDPEAALRGTNEKFARRFGFLEGVLAARGMKPQDATLDEMEALWQQAKLTEHAPNGDARD</sequence>
<dbReference type="InterPro" id="IPR011551">
    <property type="entry name" value="NTP_PyrPHydrolase_MazG"/>
</dbReference>
<dbReference type="Pfam" id="PF03819">
    <property type="entry name" value="MazG"/>
    <property type="match status" value="2"/>
</dbReference>
<proteinExistence type="inferred from homology"/>
<dbReference type="Gene3D" id="1.10.287.1080">
    <property type="entry name" value="MazG-like"/>
    <property type="match status" value="2"/>
</dbReference>
<dbReference type="GO" id="GO:0046061">
    <property type="term" value="P:dATP catabolic process"/>
    <property type="evidence" value="ECO:0007669"/>
    <property type="project" value="TreeGrafter"/>
</dbReference>
<reference evidence="6" key="1">
    <citation type="journal article" date="2014" name="Int. J. Syst. Evol. Microbiol.">
        <title>Complete genome sequence of Corynebacterium casei LMG S-19264T (=DSM 44701T), isolated from a smear-ripened cheese.</title>
        <authorList>
            <consortium name="US DOE Joint Genome Institute (JGI-PGF)"/>
            <person name="Walter F."/>
            <person name="Albersmeier A."/>
            <person name="Kalinowski J."/>
            <person name="Ruckert C."/>
        </authorList>
    </citation>
    <scope>NUCLEOTIDE SEQUENCE</scope>
    <source>
        <strain evidence="6">CCM 7897</strain>
    </source>
</reference>
<dbReference type="GO" id="GO:0046076">
    <property type="term" value="P:dTTP catabolic process"/>
    <property type="evidence" value="ECO:0007669"/>
    <property type="project" value="TreeGrafter"/>
</dbReference>
<dbReference type="InterPro" id="IPR004518">
    <property type="entry name" value="MazG-like_dom"/>
</dbReference>
<organism evidence="6 7">
    <name type="scientific">Azorhizobium oxalatiphilum</name>
    <dbReference type="NCBI Taxonomy" id="980631"/>
    <lineage>
        <taxon>Bacteria</taxon>
        <taxon>Pseudomonadati</taxon>
        <taxon>Pseudomonadota</taxon>
        <taxon>Alphaproteobacteria</taxon>
        <taxon>Hyphomicrobiales</taxon>
        <taxon>Xanthobacteraceae</taxon>
        <taxon>Azorhizobium</taxon>
    </lineage>
</organism>
<dbReference type="FunFam" id="1.10.287.1080:FF:000003">
    <property type="entry name" value="Nucleoside triphosphate pyrophosphohydrolase"/>
    <property type="match status" value="1"/>
</dbReference>
<dbReference type="RefSeq" id="WP_188583536.1">
    <property type="nucleotide sequence ID" value="NZ_BMCT01000009.1"/>
</dbReference>
<accession>A0A917FIV1</accession>
<dbReference type="GO" id="GO:0047693">
    <property type="term" value="F:ATP diphosphatase activity"/>
    <property type="evidence" value="ECO:0007669"/>
    <property type="project" value="UniProtKB-EC"/>
</dbReference>
<feature type="domain" description="NTP pyrophosphohydrolase MazG-like" evidence="5">
    <location>
        <begin position="30"/>
        <end position="103"/>
    </location>
</feature>
<evidence type="ECO:0000313" key="6">
    <source>
        <dbReference type="EMBL" id="GGF83384.1"/>
    </source>
</evidence>
<dbReference type="NCBIfam" id="TIGR00444">
    <property type="entry name" value="mazG"/>
    <property type="match status" value="1"/>
</dbReference>
<dbReference type="InterPro" id="IPR048011">
    <property type="entry name" value="NTP-PPase_MazG-like_C"/>
</dbReference>
<dbReference type="SUPFAM" id="SSF101386">
    <property type="entry name" value="all-alpha NTP pyrophosphatases"/>
    <property type="match status" value="2"/>
</dbReference>
<evidence type="ECO:0000256" key="4">
    <source>
        <dbReference type="ARBA" id="ARBA00074799"/>
    </source>
</evidence>
<dbReference type="CDD" id="cd11528">
    <property type="entry name" value="NTP-PPase_MazG_Nterm"/>
    <property type="match status" value="1"/>
</dbReference>
<comment type="caution">
    <text evidence="6">The sequence shown here is derived from an EMBL/GenBank/DDBJ whole genome shotgun (WGS) entry which is preliminary data.</text>
</comment>
<dbReference type="GO" id="GO:0046081">
    <property type="term" value="P:dUTP catabolic process"/>
    <property type="evidence" value="ECO:0007669"/>
    <property type="project" value="TreeGrafter"/>
</dbReference>
<feature type="domain" description="NTP pyrophosphohydrolase MazG-like" evidence="5">
    <location>
        <begin position="180"/>
        <end position="239"/>
    </location>
</feature>
<reference evidence="6" key="2">
    <citation type="submission" date="2020-09" db="EMBL/GenBank/DDBJ databases">
        <authorList>
            <person name="Sun Q."/>
            <person name="Sedlacek I."/>
        </authorList>
    </citation>
    <scope>NUCLEOTIDE SEQUENCE</scope>
    <source>
        <strain evidence="6">CCM 7897</strain>
    </source>
</reference>
<evidence type="ECO:0000259" key="5">
    <source>
        <dbReference type="Pfam" id="PF03819"/>
    </source>
</evidence>
<dbReference type="GO" id="GO:0006203">
    <property type="term" value="P:dGTP catabolic process"/>
    <property type="evidence" value="ECO:0007669"/>
    <property type="project" value="TreeGrafter"/>
</dbReference>
<dbReference type="PANTHER" id="PTHR30522:SF0">
    <property type="entry name" value="NUCLEOSIDE TRIPHOSPHATE PYROPHOSPHOHYDROLASE"/>
    <property type="match status" value="1"/>
</dbReference>
<evidence type="ECO:0000256" key="1">
    <source>
        <dbReference type="ARBA" id="ARBA00052141"/>
    </source>
</evidence>
<dbReference type="InterPro" id="IPR048015">
    <property type="entry name" value="NTP-PPase_MazG-like_N"/>
</dbReference>
<dbReference type="FunFam" id="1.10.287.1080:FF:000001">
    <property type="entry name" value="Nucleoside triphosphate pyrophosphohydrolase"/>
    <property type="match status" value="1"/>
</dbReference>
<comment type="catalytic activity">
    <reaction evidence="1">
        <text>ATP + H2O = AMP + diphosphate + H(+)</text>
        <dbReference type="Rhea" id="RHEA:14245"/>
        <dbReference type="ChEBI" id="CHEBI:15377"/>
        <dbReference type="ChEBI" id="CHEBI:15378"/>
        <dbReference type="ChEBI" id="CHEBI:30616"/>
        <dbReference type="ChEBI" id="CHEBI:33019"/>
        <dbReference type="ChEBI" id="CHEBI:456215"/>
        <dbReference type="EC" id="3.6.1.8"/>
    </reaction>
</comment>
<evidence type="ECO:0000313" key="7">
    <source>
        <dbReference type="Proteomes" id="UP000606044"/>
    </source>
</evidence>
<dbReference type="Proteomes" id="UP000606044">
    <property type="component" value="Unassembled WGS sequence"/>
</dbReference>
<dbReference type="GO" id="GO:0006950">
    <property type="term" value="P:response to stress"/>
    <property type="evidence" value="ECO:0007669"/>
    <property type="project" value="UniProtKB-ARBA"/>
</dbReference>
<dbReference type="GO" id="GO:0046052">
    <property type="term" value="P:UTP catabolic process"/>
    <property type="evidence" value="ECO:0007669"/>
    <property type="project" value="TreeGrafter"/>
</dbReference>
<keyword evidence="7" id="KW-1185">Reference proteome</keyword>
<comment type="similarity">
    <text evidence="2">Belongs to the nucleoside triphosphate pyrophosphohydrolase family.</text>
</comment>
<gene>
    <name evidence="6" type="ORF">GCM10007301_49330</name>
</gene>
<dbReference type="CDD" id="cd11529">
    <property type="entry name" value="NTP-PPase_MazG_Cterm"/>
    <property type="match status" value="1"/>
</dbReference>
<dbReference type="GO" id="GO:0046047">
    <property type="term" value="P:TTP catabolic process"/>
    <property type="evidence" value="ECO:0007669"/>
    <property type="project" value="TreeGrafter"/>
</dbReference>
<dbReference type="PANTHER" id="PTHR30522">
    <property type="entry name" value="NUCLEOSIDE TRIPHOSPHATE PYROPHOSPHOHYDROLASE"/>
    <property type="match status" value="1"/>
</dbReference>
<protein>
    <recommendedName>
        <fullName evidence="4">Nucleoside triphosphate pyrophosphohydrolase</fullName>
        <ecNumber evidence="3">3.6.1.8</ecNumber>
    </recommendedName>
</protein>
<dbReference type="EMBL" id="BMCT01000009">
    <property type="protein sequence ID" value="GGF83384.1"/>
    <property type="molecule type" value="Genomic_DNA"/>
</dbReference>
<name>A0A917FIV1_9HYPH</name>
<evidence type="ECO:0000256" key="3">
    <source>
        <dbReference type="ARBA" id="ARBA00066372"/>
    </source>
</evidence>
<dbReference type="NCBIfam" id="NF007113">
    <property type="entry name" value="PRK09562.1"/>
    <property type="match status" value="1"/>
</dbReference>
<dbReference type="EC" id="3.6.1.8" evidence="3"/>
<dbReference type="AlphaFoldDB" id="A0A917FIV1"/>